<feature type="signal peptide" evidence="6">
    <location>
        <begin position="1"/>
        <end position="23"/>
    </location>
</feature>
<dbReference type="VEuPathDB" id="VectorBase:ISCP_017246"/>
<evidence type="ECO:0000256" key="6">
    <source>
        <dbReference type="SAM" id="SignalP"/>
    </source>
</evidence>
<dbReference type="VEuPathDB" id="VectorBase:ISCI005571"/>
<evidence type="ECO:0000256" key="2">
    <source>
        <dbReference type="ARBA" id="ARBA00022525"/>
    </source>
</evidence>
<dbReference type="GO" id="GO:0005576">
    <property type="term" value="C:extracellular region"/>
    <property type="evidence" value="ECO:0007669"/>
    <property type="project" value="UniProtKB-SubCell"/>
</dbReference>
<dbReference type="EMBL" id="DQ066028">
    <property type="protein sequence ID" value="AAY66665.1"/>
    <property type="molecule type" value="mRNA"/>
</dbReference>
<comment type="subcellular location">
    <subcellularLocation>
        <location evidence="1">Secreted</location>
    </subcellularLocation>
</comment>
<reference evidence="7" key="2">
    <citation type="journal article" date="2006" name="Insect Biochem. Mol. Biol.">
        <title>An annotated catalog of salivary gland transcripts from Ixodes scapularis ticks.</title>
        <authorList>
            <person name="Ribeiro J.M."/>
            <person name="Alarcon-Chaidez F."/>
            <person name="Francischetti I.M."/>
            <person name="Mans B.J."/>
            <person name="Mather T.N."/>
            <person name="Valenzuela J.G."/>
            <person name="Wikel S.K."/>
        </authorList>
    </citation>
    <scope>NUCLEOTIDE SEQUENCE</scope>
    <source>
        <strain evidence="7">ISJ-ISPL_P6_E9</strain>
        <tissue evidence="7">Salivary glands</tissue>
    </source>
</reference>
<evidence type="ECO:0000313" key="7">
    <source>
        <dbReference type="EMBL" id="AAY66665.1"/>
    </source>
</evidence>
<evidence type="ECO:0000256" key="1">
    <source>
        <dbReference type="ARBA" id="ARBA00004613"/>
    </source>
</evidence>
<sequence>MARLACVFLVFVLAYQYVDVVNGAVEVKDIPGFVGNRKLFLERLKQLCYQHHNTRVLAALDLLNCRVICANSAFWGAFGGSPTVKLTNNEQCDGRGGRCDRGACAYAE</sequence>
<feature type="non-terminal residue" evidence="7">
    <location>
        <position position="108"/>
    </location>
</feature>
<name>Q4PMU6_IXOSC</name>
<dbReference type="InterPro" id="IPR021971">
    <property type="entry name" value="Salp15"/>
</dbReference>
<keyword evidence="2" id="KW-0964">Secreted</keyword>
<evidence type="ECO:0000256" key="5">
    <source>
        <dbReference type="ARBA" id="ARBA00034321"/>
    </source>
</evidence>
<dbReference type="Pfam" id="PF12115">
    <property type="entry name" value="Salp15"/>
    <property type="match status" value="1"/>
</dbReference>
<proteinExistence type="evidence at transcript level"/>
<dbReference type="AlphaFoldDB" id="Q4PMU6"/>
<keyword evidence="3 6" id="KW-0732">Signal</keyword>
<reference evidence="7" key="1">
    <citation type="submission" date="2005-05" db="EMBL/GenBank/DDBJ databases">
        <authorList>
            <person name="Tseng H.-P."/>
            <person name="Hseu T.-H."/>
            <person name="Buhler D.R."/>
            <person name="Wang W.-D."/>
            <person name="Tsai H.-L."/>
            <person name="Hu C.-H."/>
        </authorList>
    </citation>
    <scope>NUCLEOTIDE SEQUENCE</scope>
    <source>
        <strain evidence="7">ISJ-ISPL_P6_E9</strain>
        <tissue evidence="7">Salivary glands</tissue>
    </source>
</reference>
<accession>Q4PMU6</accession>
<evidence type="ECO:0000256" key="3">
    <source>
        <dbReference type="ARBA" id="ARBA00022729"/>
    </source>
</evidence>
<comment type="similarity">
    <text evidence="5">Belongs to the salp15 family.</text>
</comment>
<protein>
    <submittedName>
        <fullName evidence="7">Putative secreted salivary protein</fullName>
    </submittedName>
</protein>
<feature type="chain" id="PRO_5004241818" evidence="6">
    <location>
        <begin position="24"/>
        <end position="108"/>
    </location>
</feature>
<evidence type="ECO:0000256" key="4">
    <source>
        <dbReference type="ARBA" id="ARBA00023180"/>
    </source>
</evidence>
<organism evidence="7">
    <name type="scientific">Ixodes scapularis</name>
    <name type="common">Black-legged tick</name>
    <name type="synonym">Deer tick</name>
    <dbReference type="NCBI Taxonomy" id="6945"/>
    <lineage>
        <taxon>Eukaryota</taxon>
        <taxon>Metazoa</taxon>
        <taxon>Ecdysozoa</taxon>
        <taxon>Arthropoda</taxon>
        <taxon>Chelicerata</taxon>
        <taxon>Arachnida</taxon>
        <taxon>Acari</taxon>
        <taxon>Parasitiformes</taxon>
        <taxon>Ixodida</taxon>
        <taxon>Ixodoidea</taxon>
        <taxon>Ixodidae</taxon>
        <taxon>Ixodinae</taxon>
        <taxon>Ixodes</taxon>
    </lineage>
</organism>
<keyword evidence="4" id="KW-0325">Glycoprotein</keyword>